<dbReference type="NCBIfam" id="NF045524">
    <property type="entry name" value="MXAN_6640_HExxH"/>
    <property type="match status" value="1"/>
</dbReference>
<gene>
    <name evidence="2" type="ORF">LZC94_06035</name>
</gene>
<dbReference type="EMBL" id="CP089984">
    <property type="protein sequence ID" value="WXB16834.1"/>
    <property type="molecule type" value="Genomic_DNA"/>
</dbReference>
<name>A0ABZ2M0W4_9BACT</name>
<feature type="compositionally biased region" description="Basic residues" evidence="1">
    <location>
        <begin position="495"/>
        <end position="504"/>
    </location>
</feature>
<feature type="region of interest" description="Disordered" evidence="1">
    <location>
        <begin position="404"/>
        <end position="431"/>
    </location>
</feature>
<reference evidence="2 3" key="1">
    <citation type="submission" date="2021-12" db="EMBL/GenBank/DDBJ databases">
        <title>Discovery of the Pendulisporaceae a myxobacterial family with distinct sporulation behavior and unique specialized metabolism.</title>
        <authorList>
            <person name="Garcia R."/>
            <person name="Popoff A."/>
            <person name="Bader C.D."/>
            <person name="Loehr J."/>
            <person name="Walesch S."/>
            <person name="Walt C."/>
            <person name="Boldt J."/>
            <person name="Bunk B."/>
            <person name="Haeckl F.J.F.P.J."/>
            <person name="Gunesch A.P."/>
            <person name="Birkelbach J."/>
            <person name="Nuebel U."/>
            <person name="Pietschmann T."/>
            <person name="Bach T."/>
            <person name="Mueller R."/>
        </authorList>
    </citation>
    <scope>NUCLEOTIDE SEQUENCE [LARGE SCALE GENOMIC DNA]</scope>
    <source>
        <strain evidence="2 3">MSr11954</strain>
    </source>
</reference>
<feature type="region of interest" description="Disordered" evidence="1">
    <location>
        <begin position="460"/>
        <end position="504"/>
    </location>
</feature>
<proteinExistence type="predicted"/>
<protein>
    <submittedName>
        <fullName evidence="2">Uncharacterized protein</fullName>
    </submittedName>
</protein>
<feature type="compositionally biased region" description="Pro residues" evidence="1">
    <location>
        <begin position="407"/>
        <end position="419"/>
    </location>
</feature>
<evidence type="ECO:0000313" key="2">
    <source>
        <dbReference type="EMBL" id="WXB16834.1"/>
    </source>
</evidence>
<accession>A0ABZ2M0W4</accession>
<organism evidence="2 3">
    <name type="scientific">Pendulispora albinea</name>
    <dbReference type="NCBI Taxonomy" id="2741071"/>
    <lineage>
        <taxon>Bacteria</taxon>
        <taxon>Pseudomonadati</taxon>
        <taxon>Myxococcota</taxon>
        <taxon>Myxococcia</taxon>
        <taxon>Myxococcales</taxon>
        <taxon>Sorangiineae</taxon>
        <taxon>Pendulisporaceae</taxon>
        <taxon>Pendulispora</taxon>
    </lineage>
</organism>
<keyword evidence="3" id="KW-1185">Reference proteome</keyword>
<dbReference type="Proteomes" id="UP001370348">
    <property type="component" value="Chromosome"/>
</dbReference>
<evidence type="ECO:0000256" key="1">
    <source>
        <dbReference type="SAM" id="MobiDB-lite"/>
    </source>
</evidence>
<evidence type="ECO:0000313" key="3">
    <source>
        <dbReference type="Proteomes" id="UP001370348"/>
    </source>
</evidence>
<sequence length="504" mass="52665">MASMLLLLASADARAAETCSRPTDAAGYAGYAYGSAPALSFDEPHVRIWYVLEGRHRVAASSTRPDGVPDDVAHTAAVTEDALARYAAMGYRAPPTDEDTACGSNGGDGRLDVYLVDFTSADGTAVPERCTKRGDAHRCASFILAESNFAGRYPTADEGIRTVLPHEVFHAVQNGYDANMDRFWAEGTAQWAAETLAPSLTDLERFLPAFFREPSRALDVPPGSVTGAYLYGSAIWPVYLTQTHGEGIVRSILEAQGAGGASALAATDAVLRTTLKSSLASEYTRFAIWNAATGARAGQAGYRDAKDYPMVDLTDLPKGGARGILSGLGAFYYRLKLDSAMHIALDADPARVAAAVIPVEGATARIDRTVALSPGSIPAKVDGESILVVNGTTTSKVDAPFALTLSAPPPAKEPDPAPPAGATADGGGCSVSGRGEPAASFSPWAILLALALFSGARSRSSSAHEPSAKSEPRAKAASSPPARIVPVTGPGFMARRIRERRRLG</sequence>